<evidence type="ECO:0000256" key="14">
    <source>
        <dbReference type="SAM" id="Phobius"/>
    </source>
</evidence>
<dbReference type="RefSeq" id="YP_009503102.1">
    <property type="nucleotide sequence ID" value="NC_038174.1"/>
</dbReference>
<keyword evidence="12" id="KW-0066">ATP synthesis</keyword>
<keyword evidence="3 13" id="KW-0813">Transport</keyword>
<dbReference type="PANTHER" id="PTHR13722:SF0">
    <property type="entry name" value="ATP SYNTHASE PROTEIN 8"/>
    <property type="match status" value="1"/>
</dbReference>
<dbReference type="GO" id="GO:0015986">
    <property type="term" value="P:proton motive force-driven ATP synthesis"/>
    <property type="evidence" value="ECO:0007669"/>
    <property type="project" value="InterPro"/>
</dbReference>
<organism evidence="15">
    <name type="scientific">Anomalurus pusillus</name>
    <dbReference type="NCBI Taxonomy" id="2022013"/>
    <lineage>
        <taxon>Eukaryota</taxon>
        <taxon>Metazoa</taxon>
        <taxon>Chordata</taxon>
        <taxon>Craniata</taxon>
        <taxon>Vertebrata</taxon>
        <taxon>Euteleostomi</taxon>
        <taxon>Mammalia</taxon>
        <taxon>Eutheria</taxon>
        <taxon>Euarchontoglires</taxon>
        <taxon>Glires</taxon>
        <taxon>Rodentia</taxon>
        <taxon>Anomaluromorpha</taxon>
        <taxon>Anomaluridae</taxon>
        <taxon>Anomalurus</taxon>
    </lineage>
</organism>
<evidence type="ECO:0000256" key="5">
    <source>
        <dbReference type="ARBA" id="ARBA00022692"/>
    </source>
</evidence>
<keyword evidence="5 13" id="KW-0812">Transmembrane</keyword>
<accession>A0A343EVR3</accession>
<evidence type="ECO:0000313" key="15">
    <source>
        <dbReference type="EMBL" id="ASM91449.1"/>
    </source>
</evidence>
<keyword evidence="7 14" id="KW-1133">Transmembrane helix</keyword>
<evidence type="ECO:0000256" key="4">
    <source>
        <dbReference type="ARBA" id="ARBA00022547"/>
    </source>
</evidence>
<keyword evidence="6 13" id="KW-0375">Hydrogen ion transport</keyword>
<dbReference type="GO" id="GO:0015078">
    <property type="term" value="F:proton transmembrane transporter activity"/>
    <property type="evidence" value="ECO:0007669"/>
    <property type="project" value="InterPro"/>
</dbReference>
<reference evidence="15" key="1">
    <citation type="submission" date="2016-07" db="EMBL/GenBank/DDBJ databases">
        <title>Flightless scaly-tailed squirrels never learn how to fly.</title>
        <authorList>
            <person name="Fabre P.-H."/>
            <person name="Tilak M.-K."/>
            <person name="Denys C."/>
            <person name="Gaubert P."/>
            <person name="Nicolas V."/>
            <person name="Douzery E.J.P."/>
            <person name="Marivaux L."/>
        </authorList>
    </citation>
    <scope>NUCLEOTIDE SEQUENCE</scope>
</reference>
<evidence type="ECO:0000256" key="11">
    <source>
        <dbReference type="ARBA" id="ARBA00023136"/>
    </source>
</evidence>
<dbReference type="InterPro" id="IPR039017">
    <property type="entry name" value="ATP8_mammal"/>
</dbReference>
<dbReference type="Pfam" id="PF00895">
    <property type="entry name" value="ATP-synt_8"/>
    <property type="match status" value="1"/>
</dbReference>
<evidence type="ECO:0000256" key="1">
    <source>
        <dbReference type="ARBA" id="ARBA00004304"/>
    </source>
</evidence>
<protein>
    <recommendedName>
        <fullName evidence="13">ATP synthase complex subunit 8</fullName>
    </recommendedName>
</protein>
<geneLocation type="mitochondrion" evidence="15"/>
<evidence type="ECO:0000256" key="8">
    <source>
        <dbReference type="ARBA" id="ARBA00022990"/>
    </source>
</evidence>
<keyword evidence="9 13" id="KW-0406">Ion transport</keyword>
<sequence length="66" mass="7747">MPQLDTSTWLTTIISTTITLFTFLQMKIITFKFPLKPEIKNLKTKTTKTPWENKWTKTYSLPSLPL</sequence>
<evidence type="ECO:0000256" key="2">
    <source>
        <dbReference type="ARBA" id="ARBA00008892"/>
    </source>
</evidence>
<dbReference type="PANTHER" id="PTHR13722">
    <property type="entry name" value="ATP SYNTHASE PROTEIN 8"/>
    <property type="match status" value="1"/>
</dbReference>
<dbReference type="CTD" id="4509"/>
<dbReference type="GeneID" id="37541872"/>
<evidence type="ECO:0000256" key="3">
    <source>
        <dbReference type="ARBA" id="ARBA00022448"/>
    </source>
</evidence>
<name>A0A343EVR3_9RODE</name>
<dbReference type="GO" id="GO:0031966">
    <property type="term" value="C:mitochondrial membrane"/>
    <property type="evidence" value="ECO:0007669"/>
    <property type="project" value="UniProtKB-SubCell"/>
</dbReference>
<proteinExistence type="inferred from homology"/>
<dbReference type="AlphaFoldDB" id="A0A343EVR3"/>
<evidence type="ECO:0000256" key="12">
    <source>
        <dbReference type="ARBA" id="ARBA00023310"/>
    </source>
</evidence>
<keyword evidence="11 14" id="KW-0472">Membrane</keyword>
<dbReference type="GO" id="GO:0045259">
    <property type="term" value="C:proton-transporting ATP synthase complex"/>
    <property type="evidence" value="ECO:0007669"/>
    <property type="project" value="UniProtKB-KW"/>
</dbReference>
<keyword evidence="10 13" id="KW-0496">Mitochondrion</keyword>
<evidence type="ECO:0000256" key="6">
    <source>
        <dbReference type="ARBA" id="ARBA00022781"/>
    </source>
</evidence>
<comment type="similarity">
    <text evidence="2 13">Belongs to the ATPase protein 8 family.</text>
</comment>
<feature type="transmembrane region" description="Helical" evidence="14">
    <location>
        <begin position="6"/>
        <end position="24"/>
    </location>
</feature>
<gene>
    <name evidence="15" type="primary">ATP8</name>
</gene>
<comment type="subcellular location">
    <subcellularLocation>
        <location evidence="1 13">Mitochondrion membrane</location>
        <topology evidence="1 13">Single-pass membrane protein</topology>
    </subcellularLocation>
</comment>
<dbReference type="EMBL" id="KX529108">
    <property type="protein sequence ID" value="ASM91449.1"/>
    <property type="molecule type" value="Genomic_DNA"/>
</dbReference>
<evidence type="ECO:0000256" key="10">
    <source>
        <dbReference type="ARBA" id="ARBA00023128"/>
    </source>
</evidence>
<evidence type="ECO:0000256" key="7">
    <source>
        <dbReference type="ARBA" id="ARBA00022989"/>
    </source>
</evidence>
<dbReference type="InterPro" id="IPR001421">
    <property type="entry name" value="ATP8_metazoa"/>
</dbReference>
<evidence type="ECO:0000256" key="9">
    <source>
        <dbReference type="ARBA" id="ARBA00023065"/>
    </source>
</evidence>
<keyword evidence="4 13" id="KW-0138">CF(0)</keyword>
<keyword evidence="8" id="KW-0007">Acetylation</keyword>
<evidence type="ECO:0000256" key="13">
    <source>
        <dbReference type="RuleBase" id="RU003661"/>
    </source>
</evidence>